<dbReference type="AlphaFoldDB" id="B6VAD6"/>
<dbReference type="EMBL" id="FJ357573">
    <property type="protein sequence ID" value="ACJ04785.1"/>
    <property type="molecule type" value="mRNA"/>
</dbReference>
<sequence>MRSAKERISNAASAAQHHVDISKAHAQEKASKATAITSHEKVIAHERMKAKEAEAKMKLHSAKAEHAAEKLYGKHAPGKTGHVPAGSTTAVAPGHTAGKGRH</sequence>
<organism evidence="3">
    <name type="scientific">Bupleurum chinense</name>
    <name type="common">Chinese thoroughwax</name>
    <dbReference type="NCBI Taxonomy" id="52451"/>
    <lineage>
        <taxon>Eukaryota</taxon>
        <taxon>Viridiplantae</taxon>
        <taxon>Streptophyta</taxon>
        <taxon>Embryophyta</taxon>
        <taxon>Tracheophyta</taxon>
        <taxon>Spermatophyta</taxon>
        <taxon>Magnoliopsida</taxon>
        <taxon>eudicotyledons</taxon>
        <taxon>Gunneridae</taxon>
        <taxon>Pentapetalae</taxon>
        <taxon>asterids</taxon>
        <taxon>campanulids</taxon>
        <taxon>Apiales</taxon>
        <taxon>Apiaceae</taxon>
        <taxon>Apioideae</taxon>
        <taxon>Bupleureae</taxon>
        <taxon>Bupleurum</taxon>
    </lineage>
</organism>
<accession>B6VAD6</accession>
<dbReference type="InterPro" id="IPR005513">
    <property type="entry name" value="LEA_1"/>
</dbReference>
<comment type="similarity">
    <text evidence="1">Belongs to the LEA type 1 family.</text>
</comment>
<dbReference type="Pfam" id="PF03760">
    <property type="entry name" value="LEA_1"/>
    <property type="match status" value="1"/>
</dbReference>
<feature type="region of interest" description="Disordered" evidence="2">
    <location>
        <begin position="1"/>
        <end position="35"/>
    </location>
</feature>
<reference evidence="3" key="1">
    <citation type="submission" date="2008-10" db="EMBL/GenBank/DDBJ databases">
        <title>Three Full Length cDNAs of LEA Proteins and Their Structural and Functional Analysis in Bupleurum chinense DC.</title>
        <authorList>
            <person name="Zhan Q.-Q."/>
            <person name="Wei J.-H."/>
            <person name="Yang C.-M."/>
        </authorList>
    </citation>
    <scope>NUCLEOTIDE SEQUENCE</scope>
</reference>
<dbReference type="PANTHER" id="PTHR33493">
    <property type="entry name" value="LATE EMBRYOGENESIS ABUNDANT PROTEIN 6-RELATED"/>
    <property type="match status" value="1"/>
</dbReference>
<feature type="compositionally biased region" description="Basic and acidic residues" evidence="2">
    <location>
        <begin position="17"/>
        <end position="31"/>
    </location>
</feature>
<dbReference type="PANTHER" id="PTHR33493:SF6">
    <property type="entry name" value="LATE EMBRYOGENESIS ABUNDANT PROTEIN 6"/>
    <property type="match status" value="1"/>
</dbReference>
<evidence type="ECO:0000313" key="3">
    <source>
        <dbReference type="EMBL" id="ACJ04785.1"/>
    </source>
</evidence>
<proteinExistence type="evidence at transcript level"/>
<dbReference type="GO" id="GO:0009793">
    <property type="term" value="P:embryo development ending in seed dormancy"/>
    <property type="evidence" value="ECO:0007669"/>
    <property type="project" value="InterPro"/>
</dbReference>
<name>B6VAD6_BUPCH</name>
<protein>
    <submittedName>
        <fullName evidence="3">LEA-1 protein</fullName>
    </submittedName>
</protein>
<evidence type="ECO:0000256" key="2">
    <source>
        <dbReference type="SAM" id="MobiDB-lite"/>
    </source>
</evidence>
<feature type="region of interest" description="Disordered" evidence="2">
    <location>
        <begin position="74"/>
        <end position="102"/>
    </location>
</feature>
<evidence type="ECO:0000256" key="1">
    <source>
        <dbReference type="ARBA" id="ARBA00010975"/>
    </source>
</evidence>